<keyword evidence="1" id="KW-0812">Transmembrane</keyword>
<keyword evidence="1" id="KW-0472">Membrane</keyword>
<sequence>MNDVSLQLLAPDVWKWALALVPALCLAFWAYYKILAPLSPPARVTLWILRGLAFALVIFALWQPTLTYRVPDTGKPRLALLVDRSGSMTLPAGEAGYRDRGEEARRRADDLARELSGDYSLEWFDFGDRIEPAVRDSAEVFAGPTSIGGALEEILVRSSADPVHGIVLVSDGVNTQGRDPVRVAKGSPVPVFTVPVGPGSGVPDLEVRRVQTNARAFAGEPLPMDVVLSSSGLEGATGTVRVLSDGEVVEEREVEILGDKGLEQVLHFELHPDEPGWERYDIRVDLDQDGVPENNVREVAVEVMERKTRVLCVSDAIDWDFGFLRQTFDADTTLGYAYLVRTRGDEYRGYGKKPPTALPTNAAALEDYATVVLVSTGSANFPKPFLEAVGSFVARGGGLWIVGGPTDAGSWSQVDRFQRILPAKAVDRAGGQSALAGIELAAQGMRHPITSLRDNPSQTAAVFASLPPIWRSRFGLELKGNGRELLTFRGQGPGRTALVAGFGDRGKVVWLPARGLWRWKLTAVGSEVPASLFADFAIGTVRWLAEPAIRERFQVEPGRRVYPNGESINFLANLWNQSLQPIEDAQIAVEVRADSASSLSVEMAPSTTEPGSYEGRGPGLPPGSYSYVARAVDANGHDLGTAEGTFWVETMGPEFSRIASDRETMRQIASESAGSMVEAASLADLAKSIPDAIRRLGRVKELELWNHWLLFALFVLVLSTEWFLRRRRGLA</sequence>
<feature type="transmembrane region" description="Helical" evidence="1">
    <location>
        <begin position="704"/>
        <end position="724"/>
    </location>
</feature>
<evidence type="ECO:0000313" key="3">
    <source>
        <dbReference type="Proteomes" id="UP000739538"/>
    </source>
</evidence>
<dbReference type="EMBL" id="JAGQHS010000016">
    <property type="protein sequence ID" value="MCA9755113.1"/>
    <property type="molecule type" value="Genomic_DNA"/>
</dbReference>
<evidence type="ECO:0000313" key="2">
    <source>
        <dbReference type="EMBL" id="MCA9755113.1"/>
    </source>
</evidence>
<dbReference type="AlphaFoldDB" id="A0A956NA38"/>
<protein>
    <submittedName>
        <fullName evidence="2">VWA domain-containing protein</fullName>
    </submittedName>
</protein>
<organism evidence="2 3">
    <name type="scientific">Eiseniibacteriota bacterium</name>
    <dbReference type="NCBI Taxonomy" id="2212470"/>
    <lineage>
        <taxon>Bacteria</taxon>
        <taxon>Candidatus Eiseniibacteriota</taxon>
    </lineage>
</organism>
<dbReference type="InterPro" id="IPR029062">
    <property type="entry name" value="Class_I_gatase-like"/>
</dbReference>
<dbReference type="InterPro" id="IPR036465">
    <property type="entry name" value="vWFA_dom_sf"/>
</dbReference>
<name>A0A956NA38_UNCEI</name>
<gene>
    <name evidence="2" type="ORF">KDA27_04875</name>
</gene>
<keyword evidence="1" id="KW-1133">Transmembrane helix</keyword>
<comment type="caution">
    <text evidence="2">The sequence shown here is derived from an EMBL/GenBank/DDBJ whole genome shotgun (WGS) entry which is preliminary data.</text>
</comment>
<reference evidence="2" key="1">
    <citation type="submission" date="2020-04" db="EMBL/GenBank/DDBJ databases">
        <authorList>
            <person name="Zhang T."/>
        </authorList>
    </citation>
    <scope>NUCLEOTIDE SEQUENCE</scope>
    <source>
        <strain evidence="2">HKST-UBA02</strain>
    </source>
</reference>
<dbReference type="SUPFAM" id="SSF52317">
    <property type="entry name" value="Class I glutamine amidotransferase-like"/>
    <property type="match status" value="1"/>
</dbReference>
<dbReference type="Proteomes" id="UP000739538">
    <property type="component" value="Unassembled WGS sequence"/>
</dbReference>
<dbReference type="SUPFAM" id="SSF53300">
    <property type="entry name" value="vWA-like"/>
    <property type="match status" value="1"/>
</dbReference>
<dbReference type="Gene3D" id="3.40.50.880">
    <property type="match status" value="1"/>
</dbReference>
<dbReference type="PANTHER" id="PTHR37947:SF1">
    <property type="entry name" value="BLL2462 PROTEIN"/>
    <property type="match status" value="1"/>
</dbReference>
<feature type="transmembrane region" description="Helical" evidence="1">
    <location>
        <begin position="13"/>
        <end position="32"/>
    </location>
</feature>
<dbReference type="PANTHER" id="PTHR37947">
    <property type="entry name" value="BLL2462 PROTEIN"/>
    <property type="match status" value="1"/>
</dbReference>
<dbReference type="Gene3D" id="3.40.50.410">
    <property type="entry name" value="von Willebrand factor, type A domain"/>
    <property type="match status" value="1"/>
</dbReference>
<feature type="transmembrane region" description="Helical" evidence="1">
    <location>
        <begin position="44"/>
        <end position="62"/>
    </location>
</feature>
<reference evidence="2" key="2">
    <citation type="journal article" date="2021" name="Microbiome">
        <title>Successional dynamics and alternative stable states in a saline activated sludge microbial community over 9 years.</title>
        <authorList>
            <person name="Wang Y."/>
            <person name="Ye J."/>
            <person name="Ju F."/>
            <person name="Liu L."/>
            <person name="Boyd J.A."/>
            <person name="Deng Y."/>
            <person name="Parks D.H."/>
            <person name="Jiang X."/>
            <person name="Yin X."/>
            <person name="Woodcroft B.J."/>
            <person name="Tyson G.W."/>
            <person name="Hugenholtz P."/>
            <person name="Polz M.F."/>
            <person name="Zhang T."/>
        </authorList>
    </citation>
    <scope>NUCLEOTIDE SEQUENCE</scope>
    <source>
        <strain evidence="2">HKST-UBA02</strain>
    </source>
</reference>
<dbReference type="CDD" id="cd00198">
    <property type="entry name" value="vWFA"/>
    <property type="match status" value="1"/>
</dbReference>
<evidence type="ECO:0000256" key="1">
    <source>
        <dbReference type="SAM" id="Phobius"/>
    </source>
</evidence>
<accession>A0A956NA38</accession>
<proteinExistence type="predicted"/>